<evidence type="ECO:0000256" key="12">
    <source>
        <dbReference type="SAM" id="MobiDB-lite"/>
    </source>
</evidence>
<evidence type="ECO:0000256" key="11">
    <source>
        <dbReference type="RuleBase" id="RU000679"/>
    </source>
</evidence>
<evidence type="ECO:0000256" key="7">
    <source>
        <dbReference type="ARBA" id="ARBA00023065"/>
    </source>
</evidence>
<dbReference type="PANTHER" id="PTHR11690:SF248">
    <property type="entry name" value="PICKPOCKET 17, ISOFORM A"/>
    <property type="match status" value="1"/>
</dbReference>
<evidence type="ECO:0000313" key="15">
    <source>
        <dbReference type="Proteomes" id="UP001152795"/>
    </source>
</evidence>
<keyword evidence="7 11" id="KW-0406">Ion transport</keyword>
<dbReference type="EMBL" id="CACRXK020011798">
    <property type="protein sequence ID" value="CAB4022089.1"/>
    <property type="molecule type" value="Genomic_DNA"/>
</dbReference>
<dbReference type="OrthoDB" id="6238402at2759"/>
<evidence type="ECO:0000256" key="4">
    <source>
        <dbReference type="ARBA" id="ARBA00022692"/>
    </source>
</evidence>
<dbReference type="GO" id="GO:0005886">
    <property type="term" value="C:plasma membrane"/>
    <property type="evidence" value="ECO:0007669"/>
    <property type="project" value="TreeGrafter"/>
</dbReference>
<gene>
    <name evidence="14" type="ORF">PACLA_8A016627</name>
</gene>
<keyword evidence="3 11" id="KW-0894">Sodium channel</keyword>
<evidence type="ECO:0000256" key="1">
    <source>
        <dbReference type="ARBA" id="ARBA00004141"/>
    </source>
</evidence>
<keyword evidence="2 11" id="KW-0813">Transport</keyword>
<keyword evidence="5 13" id="KW-1133">Transmembrane helix</keyword>
<accession>A0A6S7IZ01</accession>
<feature type="transmembrane region" description="Helical" evidence="13">
    <location>
        <begin position="86"/>
        <end position="110"/>
    </location>
</feature>
<evidence type="ECO:0000313" key="14">
    <source>
        <dbReference type="EMBL" id="CAB4022089.1"/>
    </source>
</evidence>
<keyword evidence="9 11" id="KW-0739">Sodium transport</keyword>
<dbReference type="AlphaFoldDB" id="A0A6S7IZ01"/>
<dbReference type="InterPro" id="IPR001873">
    <property type="entry name" value="ENaC"/>
</dbReference>
<keyword evidence="15" id="KW-1185">Reference proteome</keyword>
<keyword evidence="4 11" id="KW-0812">Transmembrane</keyword>
<comment type="caution">
    <text evidence="14">The sequence shown here is derived from an EMBL/GenBank/DDBJ whole genome shotgun (WGS) entry which is preliminary data.</text>
</comment>
<evidence type="ECO:0000256" key="3">
    <source>
        <dbReference type="ARBA" id="ARBA00022461"/>
    </source>
</evidence>
<dbReference type="PANTHER" id="PTHR11690">
    <property type="entry name" value="AMILORIDE-SENSITIVE SODIUM CHANNEL-RELATED"/>
    <property type="match status" value="1"/>
</dbReference>
<reference evidence="14" key="1">
    <citation type="submission" date="2020-04" db="EMBL/GenBank/DDBJ databases">
        <authorList>
            <person name="Alioto T."/>
            <person name="Alioto T."/>
            <person name="Gomez Garrido J."/>
        </authorList>
    </citation>
    <scope>NUCLEOTIDE SEQUENCE</scope>
    <source>
        <strain evidence="14">A484AB</strain>
    </source>
</reference>
<name>A0A6S7IZ01_PARCT</name>
<keyword evidence="8 13" id="KW-0472">Membrane</keyword>
<comment type="similarity">
    <text evidence="11">Belongs to the amiloride-sensitive sodium channel (TC 1.A.6) family.</text>
</comment>
<dbReference type="Pfam" id="PF00858">
    <property type="entry name" value="ASC"/>
    <property type="match status" value="1"/>
</dbReference>
<keyword evidence="6" id="KW-0915">Sodium</keyword>
<evidence type="ECO:0000256" key="9">
    <source>
        <dbReference type="ARBA" id="ARBA00023201"/>
    </source>
</evidence>
<evidence type="ECO:0000256" key="8">
    <source>
        <dbReference type="ARBA" id="ARBA00023136"/>
    </source>
</evidence>
<evidence type="ECO:0000256" key="6">
    <source>
        <dbReference type="ARBA" id="ARBA00023053"/>
    </source>
</evidence>
<evidence type="ECO:0000256" key="10">
    <source>
        <dbReference type="ARBA" id="ARBA00023303"/>
    </source>
</evidence>
<dbReference type="GO" id="GO:0015280">
    <property type="term" value="F:ligand-gated sodium channel activity"/>
    <property type="evidence" value="ECO:0007669"/>
    <property type="project" value="TreeGrafter"/>
</dbReference>
<protein>
    <submittedName>
        <fullName evidence="14">Degenerin deg-1-like</fullName>
    </submittedName>
</protein>
<organism evidence="14 15">
    <name type="scientific">Paramuricea clavata</name>
    <name type="common">Red gorgonian</name>
    <name type="synonym">Violescent sea-whip</name>
    <dbReference type="NCBI Taxonomy" id="317549"/>
    <lineage>
        <taxon>Eukaryota</taxon>
        <taxon>Metazoa</taxon>
        <taxon>Cnidaria</taxon>
        <taxon>Anthozoa</taxon>
        <taxon>Octocorallia</taxon>
        <taxon>Malacalcyonacea</taxon>
        <taxon>Plexauridae</taxon>
        <taxon>Paramuricea</taxon>
    </lineage>
</organism>
<evidence type="ECO:0000256" key="2">
    <source>
        <dbReference type="ARBA" id="ARBA00022448"/>
    </source>
</evidence>
<sequence>MAYAMLRQSFTSVSVNIAKIFTLTFHYSLFTKLLLLYNISILMEAFQDKNDTEEEKKPSSRDILVEFMGYTSVHGFGRLVEATTFVWRIFWILAILGASGIFTVEVMNLFKLYSSRPVQTSVSVAFEKQLNFPAVTICNLNMIKNSSVVMHLPDELIQRFLFSETGSYYDETTEKPKEVANITEKSSEAVNITEKPTAARRRKRREEPTEDG</sequence>
<evidence type="ECO:0000256" key="5">
    <source>
        <dbReference type="ARBA" id="ARBA00022989"/>
    </source>
</evidence>
<feature type="region of interest" description="Disordered" evidence="12">
    <location>
        <begin position="180"/>
        <end position="212"/>
    </location>
</feature>
<keyword evidence="10 11" id="KW-0407">Ion channel</keyword>
<evidence type="ECO:0000256" key="13">
    <source>
        <dbReference type="SAM" id="Phobius"/>
    </source>
</evidence>
<feature type="transmembrane region" description="Helical" evidence="13">
    <location>
        <begin position="20"/>
        <end position="42"/>
    </location>
</feature>
<proteinExistence type="inferred from homology"/>
<dbReference type="Proteomes" id="UP001152795">
    <property type="component" value="Unassembled WGS sequence"/>
</dbReference>
<comment type="subcellular location">
    <subcellularLocation>
        <location evidence="1">Membrane</location>
        <topology evidence="1">Multi-pass membrane protein</topology>
    </subcellularLocation>
</comment>